<proteinExistence type="predicted"/>
<evidence type="ECO:0008006" key="3">
    <source>
        <dbReference type="Google" id="ProtNLM"/>
    </source>
</evidence>
<evidence type="ECO:0000313" key="1">
    <source>
        <dbReference type="EMBL" id="PYE77981.1"/>
    </source>
</evidence>
<sequence>MYFDVLENLTAEDRRRLAEHGVPSSRISEWRSANRLPTRSQALALATVKNLDFGVLERELTILEMKKDSEKNAGFQHLMTRLKGAWQFS</sequence>
<accession>A0A318SL73</accession>
<dbReference type="RefSeq" id="WP_146228680.1">
    <property type="nucleotide sequence ID" value="NZ_JAMOFZ010000010.1"/>
</dbReference>
<dbReference type="OrthoDB" id="159886at2"/>
<dbReference type="EMBL" id="QJTC01000010">
    <property type="protein sequence ID" value="PYE77981.1"/>
    <property type="molecule type" value="Genomic_DNA"/>
</dbReference>
<evidence type="ECO:0000313" key="2">
    <source>
        <dbReference type="Proteomes" id="UP000247540"/>
    </source>
</evidence>
<name>A0A318SL73_9BURK</name>
<organism evidence="1 2">
    <name type="scientific">Xylophilus ampelinus</name>
    <dbReference type="NCBI Taxonomy" id="54067"/>
    <lineage>
        <taxon>Bacteria</taxon>
        <taxon>Pseudomonadati</taxon>
        <taxon>Pseudomonadota</taxon>
        <taxon>Betaproteobacteria</taxon>
        <taxon>Burkholderiales</taxon>
        <taxon>Xylophilus</taxon>
    </lineage>
</organism>
<keyword evidence="2" id="KW-1185">Reference proteome</keyword>
<dbReference type="AlphaFoldDB" id="A0A318SL73"/>
<reference evidence="1 2" key="1">
    <citation type="submission" date="2018-06" db="EMBL/GenBank/DDBJ databases">
        <title>Genomic Encyclopedia of Type Strains, Phase III (KMG-III): the genomes of soil and plant-associated and newly described type strains.</title>
        <authorList>
            <person name="Whitman W."/>
        </authorList>
    </citation>
    <scope>NUCLEOTIDE SEQUENCE [LARGE SCALE GENOMIC DNA]</scope>
    <source>
        <strain evidence="1 2">CECT 7646</strain>
    </source>
</reference>
<comment type="caution">
    <text evidence="1">The sequence shown here is derived from an EMBL/GenBank/DDBJ whole genome shotgun (WGS) entry which is preliminary data.</text>
</comment>
<gene>
    <name evidence="1" type="ORF">DFQ15_1105</name>
</gene>
<dbReference type="Proteomes" id="UP000247540">
    <property type="component" value="Unassembled WGS sequence"/>
</dbReference>
<protein>
    <recommendedName>
        <fullName evidence="3">Bacteriophage CI repressor-like protein</fullName>
    </recommendedName>
</protein>